<organism evidence="2">
    <name type="scientific">Brassica napus</name>
    <name type="common">Rape</name>
    <dbReference type="NCBI Taxonomy" id="3708"/>
    <lineage>
        <taxon>Eukaryota</taxon>
        <taxon>Viridiplantae</taxon>
        <taxon>Streptophyta</taxon>
        <taxon>Embryophyta</taxon>
        <taxon>Tracheophyta</taxon>
        <taxon>Spermatophyta</taxon>
        <taxon>Magnoliopsida</taxon>
        <taxon>eudicotyledons</taxon>
        <taxon>Gunneridae</taxon>
        <taxon>Pentapetalae</taxon>
        <taxon>rosids</taxon>
        <taxon>malvids</taxon>
        <taxon>Brassicales</taxon>
        <taxon>Brassicaceae</taxon>
        <taxon>Brassiceae</taxon>
        <taxon>Brassica</taxon>
    </lineage>
</organism>
<accession>A0A816JEQ4</accession>
<sequence>MYSPMINLMNGEKGHLCLYYRISQSYGRHSRHPIMVDGFNKVKTFDLRDNQGNSNSNSSKSEARPNYLPPVFLSKEEEKIVWKISYNKVNSCIQNVVQILFVERMRLYKINKKGSELN</sequence>
<gene>
    <name evidence="2" type="ORF">DARMORV10_C09P52980.1</name>
</gene>
<evidence type="ECO:0000313" key="2">
    <source>
        <dbReference type="EMBL" id="CAF1772168.1"/>
    </source>
</evidence>
<protein>
    <submittedName>
        <fullName evidence="2">(rape) hypothetical protein</fullName>
    </submittedName>
</protein>
<dbReference type="Proteomes" id="UP001295469">
    <property type="component" value="Chromosome C09"/>
</dbReference>
<reference evidence="2" key="1">
    <citation type="submission" date="2021-01" db="EMBL/GenBank/DDBJ databases">
        <authorList>
            <consortium name="Genoscope - CEA"/>
            <person name="William W."/>
        </authorList>
    </citation>
    <scope>NUCLEOTIDE SEQUENCE</scope>
</reference>
<dbReference type="AlphaFoldDB" id="A0A816JEQ4"/>
<proteinExistence type="predicted"/>
<dbReference type="EMBL" id="HG994373">
    <property type="protein sequence ID" value="CAF1772168.1"/>
    <property type="molecule type" value="Genomic_DNA"/>
</dbReference>
<name>A0A816JEQ4_BRANA</name>
<feature type="region of interest" description="Disordered" evidence="1">
    <location>
        <begin position="47"/>
        <end position="66"/>
    </location>
</feature>
<evidence type="ECO:0000256" key="1">
    <source>
        <dbReference type="SAM" id="MobiDB-lite"/>
    </source>
</evidence>